<comment type="caution">
    <text evidence="41">The sequence shown here is derived from an EMBL/GenBank/DDBJ whole genome shotgun (WGS) entry which is preliminary data.</text>
</comment>
<dbReference type="FunFam" id="2.60.120.650:FF:000041">
    <property type="entry name" value="lysine-specific demethylase 5C isoform X6"/>
    <property type="match status" value="1"/>
</dbReference>
<evidence type="ECO:0000256" key="7">
    <source>
        <dbReference type="ARBA" id="ARBA00022490"/>
    </source>
</evidence>
<feature type="region of interest" description="Disordered" evidence="35">
    <location>
        <begin position="1349"/>
        <end position="1521"/>
    </location>
</feature>
<keyword evidence="11" id="KW-0479">Metal-binding</keyword>
<keyword evidence="22" id="KW-0090">Biological rhythms</keyword>
<dbReference type="FunFam" id="1.10.150.60:FF:000001">
    <property type="entry name" value="Putative lysine-specific demethylase 5b"/>
    <property type="match status" value="1"/>
</dbReference>
<keyword evidence="8" id="KW-0678">Repressor</keyword>
<dbReference type="SMART" id="SM00249">
    <property type="entry name" value="PHD"/>
    <property type="match status" value="2"/>
</dbReference>
<comment type="subcellular location">
    <subcellularLocation>
        <location evidence="3">Cytoplasm</location>
    </subcellularLocation>
    <subcellularLocation>
        <location evidence="2">Nucleus</location>
    </subcellularLocation>
</comment>
<evidence type="ECO:0000256" key="10">
    <source>
        <dbReference type="ARBA" id="ARBA00022553"/>
    </source>
</evidence>
<keyword evidence="9" id="KW-1017">Isopeptide bond</keyword>
<dbReference type="GO" id="GO:0005634">
    <property type="term" value="C:nucleus"/>
    <property type="evidence" value="ECO:0007669"/>
    <property type="project" value="UniProtKB-SubCell"/>
</dbReference>
<dbReference type="SMART" id="SM00558">
    <property type="entry name" value="JmjC"/>
    <property type="match status" value="1"/>
</dbReference>
<evidence type="ECO:0000256" key="31">
    <source>
        <dbReference type="ARBA" id="ARBA00078979"/>
    </source>
</evidence>
<evidence type="ECO:0000256" key="15">
    <source>
        <dbReference type="ARBA" id="ARBA00022843"/>
    </source>
</evidence>
<feature type="region of interest" description="Disordered" evidence="35">
    <location>
        <begin position="248"/>
        <end position="281"/>
    </location>
</feature>
<feature type="compositionally biased region" description="Basic and acidic residues" evidence="35">
    <location>
        <begin position="1813"/>
        <end position="1823"/>
    </location>
</feature>
<feature type="compositionally biased region" description="Low complexity" evidence="35">
    <location>
        <begin position="1489"/>
        <end position="1504"/>
    </location>
</feature>
<evidence type="ECO:0000256" key="23">
    <source>
        <dbReference type="ARBA" id="ARBA00023163"/>
    </source>
</evidence>
<feature type="domain" description="JmjN" evidence="39">
    <location>
        <begin position="1554"/>
        <end position="1595"/>
    </location>
</feature>
<evidence type="ECO:0000259" key="36">
    <source>
        <dbReference type="PROSITE" id="PS50016"/>
    </source>
</evidence>
<feature type="compositionally biased region" description="Low complexity" evidence="35">
    <location>
        <begin position="206"/>
        <end position="215"/>
    </location>
</feature>
<keyword evidence="13 34" id="KW-0863">Zinc-finger</keyword>
<dbReference type="Pfam" id="PF02375">
    <property type="entry name" value="JmjN"/>
    <property type="match status" value="1"/>
</dbReference>
<dbReference type="InterPro" id="IPR001965">
    <property type="entry name" value="Znf_PHD"/>
</dbReference>
<dbReference type="InterPro" id="IPR033742">
    <property type="entry name" value="IQSEC_PH"/>
</dbReference>
<feature type="region of interest" description="Disordered" evidence="35">
    <location>
        <begin position="1169"/>
        <end position="1337"/>
    </location>
</feature>
<feature type="compositionally biased region" description="Polar residues" evidence="35">
    <location>
        <begin position="333"/>
        <end position="342"/>
    </location>
</feature>
<dbReference type="InterPro" id="IPR048615">
    <property type="entry name" value="KDM5_C-hel"/>
</dbReference>
<dbReference type="InterPro" id="IPR011993">
    <property type="entry name" value="PH-like_dom_sf"/>
</dbReference>
<feature type="compositionally biased region" description="Basic and acidic residues" evidence="35">
    <location>
        <begin position="57"/>
        <end position="84"/>
    </location>
</feature>
<dbReference type="InterPro" id="IPR003347">
    <property type="entry name" value="JmjC_dom"/>
</dbReference>
<keyword evidence="15" id="KW-0832">Ubl conjugation</keyword>
<feature type="compositionally biased region" description="Pro residues" evidence="35">
    <location>
        <begin position="1354"/>
        <end position="1395"/>
    </location>
</feature>
<dbReference type="Gene3D" id="1.10.220.20">
    <property type="match status" value="1"/>
</dbReference>
<keyword evidence="12" id="KW-0677">Repeat</keyword>
<comment type="similarity">
    <text evidence="5">Belongs to the JARID1 histone demethylase family.</text>
</comment>
<dbReference type="Gene3D" id="2.60.120.650">
    <property type="entry name" value="Cupin"/>
    <property type="match status" value="1"/>
</dbReference>
<dbReference type="SUPFAM" id="SSF46774">
    <property type="entry name" value="ARID-like"/>
    <property type="match status" value="1"/>
</dbReference>
<dbReference type="InterPro" id="IPR023394">
    <property type="entry name" value="Sec7_C_sf"/>
</dbReference>
<evidence type="ECO:0000313" key="41">
    <source>
        <dbReference type="EMBL" id="MBZ3882980.1"/>
    </source>
</evidence>
<dbReference type="Pfam" id="PF02928">
    <property type="entry name" value="zf-C5HC2"/>
    <property type="match status" value="1"/>
</dbReference>
<dbReference type="PANTHER" id="PTHR10694">
    <property type="entry name" value="LYSINE-SPECIFIC DEMETHYLASE"/>
    <property type="match status" value="1"/>
</dbReference>
<dbReference type="InterPro" id="IPR013083">
    <property type="entry name" value="Znf_RING/FYVE/PHD"/>
</dbReference>
<dbReference type="GO" id="GO:0032012">
    <property type="term" value="P:regulation of ARF protein signal transduction"/>
    <property type="evidence" value="ECO:0007669"/>
    <property type="project" value="InterPro"/>
</dbReference>
<keyword evidence="18" id="KW-0560">Oxidoreductase</keyword>
<dbReference type="Pfam" id="PF01388">
    <property type="entry name" value="ARID"/>
    <property type="match status" value="1"/>
</dbReference>
<dbReference type="FunFam" id="2.60.120.650:FF:000001">
    <property type="entry name" value="Putative lysine-specific demethylase 5b"/>
    <property type="match status" value="1"/>
</dbReference>
<feature type="domain" description="ARID" evidence="38">
    <location>
        <begin position="1619"/>
        <end position="1709"/>
    </location>
</feature>
<evidence type="ECO:0000256" key="33">
    <source>
        <dbReference type="ARBA" id="ARBA00083496"/>
    </source>
</evidence>
<evidence type="ECO:0000256" key="17">
    <source>
        <dbReference type="ARBA" id="ARBA00022964"/>
    </source>
</evidence>
<proteinExistence type="inferred from homology"/>
<dbReference type="FunFam" id="3.30.40.10:FF:000651">
    <property type="entry name" value="Lysine-specific demethylase 5D"/>
    <property type="match status" value="1"/>
</dbReference>
<dbReference type="SMART" id="SM00545">
    <property type="entry name" value="JmjN"/>
    <property type="match status" value="1"/>
</dbReference>
<dbReference type="PROSITE" id="PS51011">
    <property type="entry name" value="ARID"/>
    <property type="match status" value="1"/>
</dbReference>
<feature type="compositionally biased region" description="Acidic residues" evidence="35">
    <location>
        <begin position="3028"/>
        <end position="3043"/>
    </location>
</feature>
<evidence type="ECO:0000256" key="12">
    <source>
        <dbReference type="ARBA" id="ARBA00022737"/>
    </source>
</evidence>
<dbReference type="InterPro" id="IPR013637">
    <property type="entry name" value="Lys_sp_deMease-like_dom"/>
</dbReference>
<feature type="domain" description="JmjC" evidence="40">
    <location>
        <begin position="2008"/>
        <end position="2174"/>
    </location>
</feature>
<feature type="domain" description="SEC7" evidence="37">
    <location>
        <begin position="824"/>
        <end position="1017"/>
    </location>
</feature>
<dbReference type="SUPFAM" id="SSF48425">
    <property type="entry name" value="Sec7 domain"/>
    <property type="match status" value="1"/>
</dbReference>
<feature type="compositionally biased region" description="Low complexity" evidence="35">
    <location>
        <begin position="777"/>
        <end position="796"/>
    </location>
</feature>
<feature type="compositionally biased region" description="Pro residues" evidence="35">
    <location>
        <begin position="729"/>
        <end position="744"/>
    </location>
</feature>
<evidence type="ECO:0000256" key="2">
    <source>
        <dbReference type="ARBA" id="ARBA00004123"/>
    </source>
</evidence>
<evidence type="ECO:0000256" key="27">
    <source>
        <dbReference type="ARBA" id="ARBA00062041"/>
    </source>
</evidence>
<evidence type="ECO:0000256" key="21">
    <source>
        <dbReference type="ARBA" id="ARBA00023054"/>
    </source>
</evidence>
<dbReference type="InterPro" id="IPR035999">
    <property type="entry name" value="Sec7_dom_sf"/>
</dbReference>
<keyword evidence="16" id="KW-0156">Chromatin regulator</keyword>
<dbReference type="GO" id="GO:0003677">
    <property type="term" value="F:DNA binding"/>
    <property type="evidence" value="ECO:0007669"/>
    <property type="project" value="InterPro"/>
</dbReference>
<evidence type="ECO:0000256" key="24">
    <source>
        <dbReference type="ARBA" id="ARBA00023242"/>
    </source>
</evidence>
<dbReference type="Pfam" id="PF21323">
    <property type="entry name" value="KDM5_C-hel"/>
    <property type="match status" value="1"/>
</dbReference>
<dbReference type="InterPro" id="IPR001606">
    <property type="entry name" value="ARID_dom"/>
</dbReference>
<feature type="region of interest" description="Disordered" evidence="35">
    <location>
        <begin position="50"/>
        <end position="89"/>
    </location>
</feature>
<feature type="compositionally biased region" description="Basic and acidic residues" evidence="35">
    <location>
        <begin position="574"/>
        <end position="583"/>
    </location>
</feature>
<evidence type="ECO:0000256" key="8">
    <source>
        <dbReference type="ARBA" id="ARBA00022491"/>
    </source>
</evidence>
<dbReference type="InterPro" id="IPR004198">
    <property type="entry name" value="Znf_C5HC2"/>
</dbReference>
<dbReference type="Gene3D" id="2.30.29.30">
    <property type="entry name" value="Pleckstrin-homology domain (PH domain)/Phosphotyrosine-binding domain (PTB)"/>
    <property type="match status" value="1"/>
</dbReference>
<comment type="subunit">
    <text evidence="27">Part of two distinct complexes, one containing E2F6, and the other containing REST. Interacts with ZMYND8.</text>
</comment>
<comment type="cofactor">
    <cofactor evidence="1">
        <name>Fe(2+)</name>
        <dbReference type="ChEBI" id="CHEBI:29033"/>
    </cofactor>
</comment>
<evidence type="ECO:0000256" key="29">
    <source>
        <dbReference type="ARBA" id="ARBA00076101"/>
    </source>
</evidence>
<evidence type="ECO:0000256" key="25">
    <source>
        <dbReference type="ARBA" id="ARBA00048734"/>
    </source>
</evidence>
<dbReference type="PROSITE" id="PS51183">
    <property type="entry name" value="JMJN"/>
    <property type="match status" value="1"/>
</dbReference>
<feature type="region of interest" description="Disordered" evidence="35">
    <location>
        <begin position="161"/>
        <end position="230"/>
    </location>
</feature>
<evidence type="ECO:0000256" key="32">
    <source>
        <dbReference type="ARBA" id="ARBA00083320"/>
    </source>
</evidence>
<evidence type="ECO:0000256" key="20">
    <source>
        <dbReference type="ARBA" id="ARBA00023015"/>
    </source>
</evidence>
<dbReference type="GO" id="GO:0048511">
    <property type="term" value="P:rhythmic process"/>
    <property type="evidence" value="ECO:0007669"/>
    <property type="project" value="UniProtKB-KW"/>
</dbReference>
<dbReference type="Pfam" id="PF00628">
    <property type="entry name" value="PHD"/>
    <property type="match status" value="1"/>
</dbReference>
<keyword evidence="10" id="KW-0597">Phosphoprotein</keyword>
<evidence type="ECO:0000256" key="35">
    <source>
        <dbReference type="SAM" id="MobiDB-lite"/>
    </source>
</evidence>
<feature type="compositionally biased region" description="Pro residues" evidence="35">
    <location>
        <begin position="1257"/>
        <end position="1267"/>
    </location>
</feature>
<feature type="compositionally biased region" description="Polar residues" evidence="35">
    <location>
        <begin position="3056"/>
        <end position="3065"/>
    </location>
</feature>
<dbReference type="Pfam" id="PF16453">
    <property type="entry name" value="IQ_SEC7_PH"/>
    <property type="match status" value="1"/>
</dbReference>
<sequence length="3100" mass="344636">MEAGSGPPGGPGSESPNRAVEYLLELNNIIESQQQLLETQRRRIEELEGQLDQLTQENRDLREESQLHRGELHRDPHSARDSPGRESQYQNLRETQFHHRELRESQFHQAARDVGYPNRDGAYQNREAVYRDKERDASYPLQDTTGYTARERDVAQCHLHHENPALGRERGGREAGPAHPGREKEAGYSAAVGVGPRPPRERGQLSRGASRSSSPGAGGGHSTSTSTSPATTLQRNLFQTEYAPTTLAGKGWGGGGGDTVEELAGQGGLPLGQVQTHGTPREEQKKIFLENLPCTRPQAIHFEKSKVRQWLSSMSSPSLREMSSVEGDAPGSDLSTAVDSPGSQPPYRLSQMPPTSSHMGGPPAGVGLPWSQRARLQPASVALRKQEEEEIKRSKALSDSYELSTDLQDKKVEMLERKYGGSFLSRRAARTIQTAFRQYRMNKNFERLRSSASESRMSRRIILSNMRMQFSFEEYEKAQNPAYFEGKPASLDEGAMAGARSHRLERGLPYGGSCGGGIDGGGSSVTTSGEFSNDITELEDSFSKQVKSLAESIDEALNCHPSGPMSEEPGSAQLEKRESKEQQEDSSATSFSDLPLYLDDPVPPPSPERLPSTEPPPQGRPEFWAPAPLPPVPPPVPPGTREDGSREEGTRRGPGCLECRDFRLRAAHLPLLTIEPPSDSSVDLSDRSDRGSVHRQLVYEADGCSPHGTLKHKGPPGRAPIPHRHYPAPEGPAPAPPGPLPPAPNSGTGPSGVAGGRRLGKCEAAGENSDGGDNESLESSSNSNETINCSSGSSSRDSLREPPATGLCKQTYQRETRHSWDSPAFNNDVVQRRHYRIGLNLFNKKPEKGIQYLIERGFLSDTPVGVAHFILERKGLSRQMIGEFLGNRQKQFNRDVLDCVVDEMDFSSMDLDDALRKFQSHIRVQGEAQKVERLIEAFSQRYCVCNPALVRQFRNPDTIFILAFAIILLNTDMYSPSVKAERKMKLDDFIKNLRGVDNGEDIPRDLLVGIYQRIQGRELRTNDDHVSQVQAVERMIVGKKPVLSLPHRRLVCCCQLYEVPDPNRPQRLGLHQREVFLFNDLLVVTKIFQKKKILVTYSFRQSFPLVEMHMQLFQNSYYQFGIKLLSAVPGGERKVLIIFNAPSLQDRLRFTSDLRESIAEVQEMEKYRVESELEKQKGMMRPNASQPGGAKDSVNGTLARSSLEDTYGAGDGLKRGALSSSLRDLSDAGKRGRRNSVGSLDSTIEGSVISSPRPHQRMPPPPPPPPPEEYKSQRPVSNSSSFLGSLFGSKRGKGPFQMPPPPTGQASASSSSASSTHHHHHHHHHGHSHGGLGVLPDGQSKLQALHAQYCQGPGPAPPPYLPPQQPPLPPPPQQPPPLPQLGSIPPPPASAPPVGPHRHFHAHGPVPGPQHYTLGRPGRAPRRGAGGHPQFAPHGRHPLHQPTSPLPLYSPAPQHPPAHKQGPKHFIFSHHPQMMPAAGAAGGPGSRPPGGSYSHPHHPQSPLSPHSPIPPHPSYPPRRRHESLREVRALRIPGPVVGPTMEPGSDDFLPPPECPVFEPSWAEFRDPLGYIAKIRPIAEKSGICKIRPPADWQPPFAVEVDNFRFTPRIQRLNELEAQTRVKLNYLDQIAKFWEIQGSSLKIPNVERRILDLYSLSKIVVEEGGYEAICKDRRWARVAQRLNYPPGKNIGSLLRSHYERIVYPYEMYQSGANLVQCNTRPFDNEEKDKEYKPHSIPLRQSVQPSKFNSYGRRAKRLQPDPEPTEEDIEKNPELKKLQIYGAGPKMMGLGLMAKDKTLRKKDKEGPECPPTVVVKEESGGDMKVESNSPKTFLESKEELSHSPEPCTKMTMRLRRNHSNAQFIESYVCRMCSRGDEDDKLLLCDGCDDNYHIFCLLPPLPEIPKGVWRCPKCVMAECKRPPEAFGFEQATREYTLQSFGEMADSFKADYFNMPVHMVPTELVEKEFWRLVNSIEEDVTVEYGADIHSKEFGSGFPVSDSKRHLTPEEEEYATSGWNLNVMPVLEQSVLCHINADISGMKVPWLYVGMVFSAFCWHIEDHWSYSINYLHWGEPKTWYGVPSLAAEHLEEVMKKLTPELFDSQPDLLHQLVTLMNPNTLMSHGVPVVRTNQCAGEFVITFPRAYHSGFNQGYNFAEAVNFCTADWLPAGRQCIEHYRRLRRYCVFSHEELICKMAACPEKLDLNLAAAVHKEMFIMVQEERRLRKALLEKGITEAEREAFELLPDDERQCIKCKTTCFLSALACYDCPDGLVCLSHINDLCKCSSSRQYLRYRYTLDELPAMLHKLKVRAESFDTWANKVRVALEVEDGRKRSLEELRALESEARERRFPNSELLQRLKNCLSEAEACVSQALGLVSGQEAGPHRVAGLQMTLAELQAFLDQMNNLPCAMHQIGDVKGILEQVEAYQVEAREALASQPSSPGLLQSLLERGRQLGVEVPEAQQLQRQVEQARWLDEVKRTLAPSARRGTLAVMRGLLVAGANVAPSPAVDKAQAELQELLTIAERWEEKAHLCLEARQKHPPATLEAIIREAENIPVHLPNIQALKEALAKARAWIADVDEIQNGDHYPCLDDLEGLVAVGRDLPVGLEELRQLELQVLTAHSWREKASKTFLKKNSCYTLLEVLCPCADAGSDSTKRSRWMEKELGLYKSDTELLGLSAQDLRDPGSVIVAFKEGEQKEKEGILQLRRTNSAKPSPLASSTPASSATSICVCGQVPAGVGALQCDLCQDWFHGRCVSVPRLLSSPRPSPTSSPLLAWWEWDTKFLCPLCMRSRRPRLETILALLVALQRLPVRLPEGEALQCLTERAISWQGRARQALASEDVTALLGRLAELRQQLQAEPRPEEPPSYPSAPASDSLREGSGKDMPKVQGLLENGDSMTSPEKVAPEEGSGKRDLEMLSSLLPQLTGPVLELPEATRAPLEELMMEGDLLEVTLDENHSIWQLLQAGQPPDVERIQTLLELEKAERHGSRARGRALERRRRRKVDRGGEGDDPAREELEPKRVRSSGPEAEEAQEEEELEEETGGEAPPAPLPATGSPSTQENQNGLEPALGATSGPSAPFSTLTSRLHMPCPQQPPQQQL</sequence>
<feature type="compositionally biased region" description="Basic and acidic residues" evidence="35">
    <location>
        <begin position="161"/>
        <end position="173"/>
    </location>
</feature>
<keyword evidence="19" id="KW-0408">Iron</keyword>
<evidence type="ECO:0000256" key="14">
    <source>
        <dbReference type="ARBA" id="ARBA00022833"/>
    </source>
</evidence>
<feature type="region of interest" description="Disordered" evidence="35">
    <location>
        <begin position="1741"/>
        <end position="1767"/>
    </location>
</feature>
<accession>A0AA41N3C2</accession>
<evidence type="ECO:0000256" key="9">
    <source>
        <dbReference type="ARBA" id="ARBA00022499"/>
    </source>
</evidence>
<feature type="region of interest" description="Disordered" evidence="35">
    <location>
        <begin position="1797"/>
        <end position="1843"/>
    </location>
</feature>
<name>A0AA41N3C2_SCICA</name>
<dbReference type="Pfam" id="PF01369">
    <property type="entry name" value="Sec7"/>
    <property type="match status" value="1"/>
</dbReference>
<dbReference type="CDD" id="cd00171">
    <property type="entry name" value="Sec7"/>
    <property type="match status" value="1"/>
</dbReference>
<feature type="compositionally biased region" description="Polar residues" evidence="35">
    <location>
        <begin position="3074"/>
        <end position="3085"/>
    </location>
</feature>
<dbReference type="SMART" id="SM00222">
    <property type="entry name" value="Sec7"/>
    <property type="match status" value="1"/>
</dbReference>
<evidence type="ECO:0000256" key="28">
    <source>
        <dbReference type="ARBA" id="ARBA00069199"/>
    </source>
</evidence>
<dbReference type="InterPro" id="IPR003349">
    <property type="entry name" value="JmjN"/>
</dbReference>
<dbReference type="Pfam" id="PF08429">
    <property type="entry name" value="PLU-1"/>
    <property type="match status" value="1"/>
</dbReference>
<evidence type="ECO:0000313" key="42">
    <source>
        <dbReference type="Proteomes" id="UP001166674"/>
    </source>
</evidence>
<feature type="compositionally biased region" description="Basic residues" evidence="35">
    <location>
        <begin position="709"/>
        <end position="726"/>
    </location>
</feature>
<evidence type="ECO:0000259" key="38">
    <source>
        <dbReference type="PROSITE" id="PS51011"/>
    </source>
</evidence>
<evidence type="ECO:0000256" key="6">
    <source>
        <dbReference type="ARBA" id="ARBA00012902"/>
    </source>
</evidence>
<dbReference type="SMART" id="SM00501">
    <property type="entry name" value="BRIGHT"/>
    <property type="match status" value="1"/>
</dbReference>
<dbReference type="Gene3D" id="1.10.150.60">
    <property type="entry name" value="ARID DNA-binding domain"/>
    <property type="match status" value="1"/>
</dbReference>
<feature type="region of interest" description="Disordered" evidence="35">
    <location>
        <begin position="701"/>
        <end position="804"/>
    </location>
</feature>
<gene>
    <name evidence="41" type="ORF">SUZIE_170585</name>
</gene>
<feature type="region of interest" description="Disordered" evidence="35">
    <location>
        <begin position="2984"/>
        <end position="3100"/>
    </location>
</feature>
<dbReference type="Gene3D" id="3.30.40.10">
    <property type="entry name" value="Zinc/RING finger domain, C3HC4 (zinc finger)"/>
    <property type="match status" value="2"/>
</dbReference>
<evidence type="ECO:0000256" key="34">
    <source>
        <dbReference type="PROSITE-ProRule" id="PRU00146"/>
    </source>
</evidence>
<feature type="compositionally biased region" description="Low complexity" evidence="35">
    <location>
        <begin position="1470"/>
        <end position="1479"/>
    </location>
</feature>
<dbReference type="SMART" id="SM01014">
    <property type="entry name" value="ARID"/>
    <property type="match status" value="1"/>
</dbReference>
<evidence type="ECO:0000256" key="19">
    <source>
        <dbReference type="ARBA" id="ARBA00023004"/>
    </source>
</evidence>
<dbReference type="PROSITE" id="PS01359">
    <property type="entry name" value="ZF_PHD_1"/>
    <property type="match status" value="2"/>
</dbReference>
<dbReference type="EC" id="1.14.11.67" evidence="6"/>
<dbReference type="Pfam" id="PF02373">
    <property type="entry name" value="JmjC"/>
    <property type="match status" value="1"/>
</dbReference>
<evidence type="ECO:0000259" key="39">
    <source>
        <dbReference type="PROSITE" id="PS51183"/>
    </source>
</evidence>
<feature type="compositionally biased region" description="Basic and acidic residues" evidence="35">
    <location>
        <begin position="3004"/>
        <end position="3021"/>
    </location>
</feature>
<dbReference type="FunFam" id="1.10.1000.11:FF:000001">
    <property type="entry name" value="IQ motif and SEC7 domain-containing protein 1"/>
    <property type="match status" value="1"/>
</dbReference>
<feature type="compositionally biased region" description="Pro residues" evidence="35">
    <location>
        <begin position="1444"/>
        <end position="1456"/>
    </location>
</feature>
<dbReference type="InterPro" id="IPR019787">
    <property type="entry name" value="Znf_PHD-finger"/>
</dbReference>
<feature type="region of interest" description="Disordered" evidence="35">
    <location>
        <begin position="2856"/>
        <end position="2910"/>
    </location>
</feature>
<feature type="compositionally biased region" description="Low complexity" evidence="35">
    <location>
        <begin position="1306"/>
        <end position="1315"/>
    </location>
</feature>
<feature type="compositionally biased region" description="Basic and acidic residues" evidence="35">
    <location>
        <begin position="2875"/>
        <end position="2885"/>
    </location>
</feature>
<keyword evidence="17" id="KW-0223">Dioxygenase</keyword>
<dbReference type="SUPFAM" id="SSF51197">
    <property type="entry name" value="Clavaminate synthase-like"/>
    <property type="match status" value="1"/>
</dbReference>
<dbReference type="GO" id="GO:0005737">
    <property type="term" value="C:cytoplasm"/>
    <property type="evidence" value="ECO:0007669"/>
    <property type="project" value="UniProtKB-SubCell"/>
</dbReference>
<feature type="compositionally biased region" description="Pro residues" evidence="35">
    <location>
        <begin position="601"/>
        <end position="619"/>
    </location>
</feature>
<dbReference type="CDD" id="cd15604">
    <property type="entry name" value="PHD1_KDM5C_5D"/>
    <property type="match status" value="1"/>
</dbReference>
<dbReference type="SUPFAM" id="SSF50729">
    <property type="entry name" value="PH domain-like"/>
    <property type="match status" value="1"/>
</dbReference>
<feature type="compositionally biased region" description="Basic and acidic residues" evidence="35">
    <location>
        <begin position="640"/>
        <end position="651"/>
    </location>
</feature>
<evidence type="ECO:0000256" key="22">
    <source>
        <dbReference type="ARBA" id="ARBA00023108"/>
    </source>
</evidence>
<organism evidence="41 42">
    <name type="scientific">Sciurus carolinensis</name>
    <name type="common">Eastern gray squirrel</name>
    <dbReference type="NCBI Taxonomy" id="30640"/>
    <lineage>
        <taxon>Eukaryota</taxon>
        <taxon>Metazoa</taxon>
        <taxon>Chordata</taxon>
        <taxon>Craniata</taxon>
        <taxon>Vertebrata</taxon>
        <taxon>Euteleostomi</taxon>
        <taxon>Mammalia</taxon>
        <taxon>Eutheria</taxon>
        <taxon>Euarchontoglires</taxon>
        <taxon>Glires</taxon>
        <taxon>Rodentia</taxon>
        <taxon>Sciuromorpha</taxon>
        <taxon>Sciuridae</taxon>
        <taxon>Sciurinae</taxon>
        <taxon>Sciurini</taxon>
        <taxon>Sciurus</taxon>
    </lineage>
</organism>
<evidence type="ECO:0000256" key="18">
    <source>
        <dbReference type="ARBA" id="ARBA00023002"/>
    </source>
</evidence>
<evidence type="ECO:0000256" key="4">
    <source>
        <dbReference type="ARBA" id="ARBA00006248"/>
    </source>
</evidence>
<dbReference type="InterPro" id="IPR011011">
    <property type="entry name" value="Znf_FYVE_PHD"/>
</dbReference>
<feature type="region of interest" description="Disordered" evidence="35">
    <location>
        <begin position="108"/>
        <end position="147"/>
    </location>
</feature>
<keyword evidence="24" id="KW-0539">Nucleus</keyword>
<dbReference type="CDD" id="cd13318">
    <property type="entry name" value="PH_IQSEC"/>
    <property type="match status" value="1"/>
</dbReference>
<evidence type="ECO:0000259" key="37">
    <source>
        <dbReference type="PROSITE" id="PS50190"/>
    </source>
</evidence>
<feature type="compositionally biased region" description="Basic residues" evidence="35">
    <location>
        <begin position="1316"/>
        <end position="1328"/>
    </location>
</feature>
<evidence type="ECO:0000256" key="16">
    <source>
        <dbReference type="ARBA" id="ARBA00022853"/>
    </source>
</evidence>
<feature type="compositionally biased region" description="Low complexity" evidence="35">
    <location>
        <begin position="1279"/>
        <end position="1289"/>
    </location>
</feature>
<dbReference type="PANTHER" id="PTHR10694:SF43">
    <property type="entry name" value="LYSINE-SPECIFIC DEMETHYLASE 5C"/>
    <property type="match status" value="1"/>
</dbReference>
<dbReference type="PROSITE" id="PS50190">
    <property type="entry name" value="SEC7"/>
    <property type="match status" value="1"/>
</dbReference>
<evidence type="ECO:0000256" key="11">
    <source>
        <dbReference type="ARBA" id="ARBA00022723"/>
    </source>
</evidence>
<keyword evidence="42" id="KW-1185">Reference proteome</keyword>
<evidence type="ECO:0000256" key="13">
    <source>
        <dbReference type="ARBA" id="ARBA00022771"/>
    </source>
</evidence>
<dbReference type="FunFam" id="3.30.40.10:FF:000072">
    <property type="entry name" value="lysine-specific demethylase 5C isoform X2"/>
    <property type="match status" value="1"/>
</dbReference>
<evidence type="ECO:0000259" key="40">
    <source>
        <dbReference type="PROSITE" id="PS51184"/>
    </source>
</evidence>
<feature type="compositionally biased region" description="Pro residues" evidence="35">
    <location>
        <begin position="627"/>
        <end position="638"/>
    </location>
</feature>
<feature type="region of interest" description="Disordered" evidence="35">
    <location>
        <begin position="557"/>
        <end position="656"/>
    </location>
</feature>
<dbReference type="Gene3D" id="1.10.1000.11">
    <property type="entry name" value="Arf Nucleotide-binding Site Opener,domain 2"/>
    <property type="match status" value="1"/>
</dbReference>
<dbReference type="Proteomes" id="UP001166674">
    <property type="component" value="Unassembled WGS sequence"/>
</dbReference>
<dbReference type="FunFam" id="2.30.29.30:FF:000004">
    <property type="entry name" value="IQ motif and SEC7 domain-containing protein 1"/>
    <property type="match status" value="1"/>
</dbReference>
<dbReference type="PROSITE" id="PS50016">
    <property type="entry name" value="ZF_PHD_2"/>
    <property type="match status" value="1"/>
</dbReference>
<keyword evidence="23" id="KW-0804">Transcription</keyword>
<dbReference type="SUPFAM" id="SSF57903">
    <property type="entry name" value="FYVE/PHD zinc finger"/>
    <property type="match status" value="2"/>
</dbReference>
<dbReference type="GO" id="GO:0000785">
    <property type="term" value="C:chromatin"/>
    <property type="evidence" value="ECO:0007669"/>
    <property type="project" value="TreeGrafter"/>
</dbReference>
<feature type="compositionally biased region" description="Basic residues" evidence="35">
    <location>
        <begin position="2988"/>
        <end position="3003"/>
    </location>
</feature>
<evidence type="ECO:0000256" key="1">
    <source>
        <dbReference type="ARBA" id="ARBA00001954"/>
    </source>
</evidence>
<comment type="function">
    <text evidence="26">Histone demethylase that specifically demethylates 'Lys-4' of histone H3, thereby playing a central role in histone code. Does not demethylate histone H3 'Lys-9', H3 'Lys-27', H3 'Lys-36', H3 'Lys-79' or H4 'Lys-20'. Demethylates trimethylated and dimethylated but not monomethylated H3 'Lys-4'. Participates in transcriptional repression of neuronal genes by recruiting histone deacetylases and REST at neuron-restrictive silencer elements. Represses the CLOCK-BMAL1 heterodimer-mediated transcriptional activation of the core clock component PER2.</text>
</comment>
<dbReference type="SMART" id="SM00233">
    <property type="entry name" value="PH"/>
    <property type="match status" value="1"/>
</dbReference>
<reference evidence="41" key="1">
    <citation type="submission" date="2020-03" db="EMBL/GenBank/DDBJ databases">
        <title>Studies in the Genomics of Life Span.</title>
        <authorList>
            <person name="Glass D."/>
        </authorList>
    </citation>
    <scope>NUCLEOTIDE SEQUENCE</scope>
    <source>
        <strain evidence="41">SUZIE</strain>
        <tissue evidence="41">Muscle</tissue>
    </source>
</reference>
<dbReference type="PROSITE" id="PS50096">
    <property type="entry name" value="IQ"/>
    <property type="match status" value="1"/>
</dbReference>
<keyword evidence="14" id="KW-0862">Zinc</keyword>
<dbReference type="GO" id="GO:0034647">
    <property type="term" value="F:histone H3K4me/H3K4me2/H3K4me3 demethylase activity"/>
    <property type="evidence" value="ECO:0007669"/>
    <property type="project" value="UniProtKB-EC"/>
</dbReference>
<feature type="compositionally biased region" description="Basic and acidic residues" evidence="35">
    <location>
        <begin position="128"/>
        <end position="137"/>
    </location>
</feature>
<dbReference type="InterPro" id="IPR000904">
    <property type="entry name" value="Sec7_dom"/>
</dbReference>
<feature type="compositionally biased region" description="Polar residues" evidence="35">
    <location>
        <begin position="1236"/>
        <end position="1250"/>
    </location>
</feature>
<dbReference type="CDD" id="cd16875">
    <property type="entry name" value="ARID_KDM5C_5D"/>
    <property type="match status" value="1"/>
</dbReference>
<dbReference type="InterPro" id="IPR019786">
    <property type="entry name" value="Zinc_finger_PHD-type_CS"/>
</dbReference>
<dbReference type="InterPro" id="IPR001849">
    <property type="entry name" value="PH_domain"/>
</dbReference>
<comment type="similarity">
    <text evidence="4">Belongs to the BRAG family.</text>
</comment>
<feature type="region of interest" description="Disordered" evidence="35">
    <location>
        <begin position="318"/>
        <end position="370"/>
    </location>
</feature>
<evidence type="ECO:0000256" key="5">
    <source>
        <dbReference type="ARBA" id="ARBA00006801"/>
    </source>
</evidence>
<evidence type="ECO:0000256" key="26">
    <source>
        <dbReference type="ARBA" id="ARBA00053078"/>
    </source>
</evidence>
<keyword evidence="20" id="KW-0805">Transcription regulation</keyword>
<evidence type="ECO:0000256" key="30">
    <source>
        <dbReference type="ARBA" id="ARBA00078419"/>
    </source>
</evidence>
<keyword evidence="7" id="KW-0963">Cytoplasm</keyword>
<dbReference type="FunFam" id="1.10.220.20:FF:000001">
    <property type="entry name" value="IQ motif and SEC7 domain-containing protein 1"/>
    <property type="match status" value="1"/>
</dbReference>
<dbReference type="InterPro" id="IPR036431">
    <property type="entry name" value="ARID_dom_sf"/>
</dbReference>
<feature type="compositionally biased region" description="Pro residues" evidence="35">
    <location>
        <begin position="1505"/>
        <end position="1516"/>
    </location>
</feature>
<evidence type="ECO:0000256" key="3">
    <source>
        <dbReference type="ARBA" id="ARBA00004496"/>
    </source>
</evidence>
<dbReference type="GO" id="GO:0006355">
    <property type="term" value="P:regulation of DNA-templated transcription"/>
    <property type="evidence" value="ECO:0007669"/>
    <property type="project" value="TreeGrafter"/>
</dbReference>
<protein>
    <recommendedName>
        <fullName evidence="28">Lysine-specific demethylase 5C</fullName>
        <ecNumber evidence="6">1.14.11.67</ecNumber>
    </recommendedName>
    <alternativeName>
        <fullName evidence="33">Histone demethylase JARID1C</fullName>
    </alternativeName>
    <alternativeName>
        <fullName evidence="29">Jumonji/ARID domain-containing protein 1C</fullName>
    </alternativeName>
    <alternativeName>
        <fullName evidence="30">Protein SmcX</fullName>
    </alternativeName>
    <alternativeName>
        <fullName evidence="31">Protein Xe169</fullName>
    </alternativeName>
    <alternativeName>
        <fullName evidence="32">[histone H3]-trimethyl-L-lysine(4) demethylase 5C</fullName>
    </alternativeName>
</protein>
<dbReference type="GO" id="GO:0005085">
    <property type="term" value="F:guanyl-nucleotide exchange factor activity"/>
    <property type="evidence" value="ECO:0007669"/>
    <property type="project" value="InterPro"/>
</dbReference>
<dbReference type="EMBL" id="JAATJV010384600">
    <property type="protein sequence ID" value="MBZ3882980.1"/>
    <property type="molecule type" value="Genomic_DNA"/>
</dbReference>
<keyword evidence="21" id="KW-0175">Coiled coil</keyword>
<dbReference type="GO" id="GO:0008270">
    <property type="term" value="F:zinc ion binding"/>
    <property type="evidence" value="ECO:0007669"/>
    <property type="project" value="UniProtKB-KW"/>
</dbReference>
<feature type="domain" description="PHD-type" evidence="36">
    <location>
        <begin position="1864"/>
        <end position="1914"/>
    </location>
</feature>
<comment type="catalytic activity">
    <reaction evidence="25">
        <text>N(6),N(6),N(6)-trimethyl-L-lysyl(4)-[histone H3] + 3 2-oxoglutarate + 3 O2 = L-lysyl(4)-[histone H3] + 3 formaldehyde + 3 succinate + 3 CO2</text>
        <dbReference type="Rhea" id="RHEA:60208"/>
        <dbReference type="Rhea" id="RHEA-COMP:15537"/>
        <dbReference type="Rhea" id="RHEA-COMP:15547"/>
        <dbReference type="ChEBI" id="CHEBI:15379"/>
        <dbReference type="ChEBI" id="CHEBI:16526"/>
        <dbReference type="ChEBI" id="CHEBI:16810"/>
        <dbReference type="ChEBI" id="CHEBI:16842"/>
        <dbReference type="ChEBI" id="CHEBI:29969"/>
        <dbReference type="ChEBI" id="CHEBI:30031"/>
        <dbReference type="ChEBI" id="CHEBI:61961"/>
        <dbReference type="EC" id="1.14.11.67"/>
    </reaction>
</comment>
<dbReference type="PROSITE" id="PS51184">
    <property type="entry name" value="JMJC"/>
    <property type="match status" value="1"/>
</dbReference>